<evidence type="ECO:0000313" key="5">
    <source>
        <dbReference type="Proteomes" id="UP000823865"/>
    </source>
</evidence>
<dbReference type="Pfam" id="PF00930">
    <property type="entry name" value="DPPIV_N"/>
    <property type="match status" value="1"/>
</dbReference>
<comment type="caution">
    <text evidence="4">The sequence shown here is derived from an EMBL/GenBank/DDBJ whole genome shotgun (WGS) entry which is preliminary data.</text>
</comment>
<dbReference type="GO" id="GO:0008236">
    <property type="term" value="F:serine-type peptidase activity"/>
    <property type="evidence" value="ECO:0007669"/>
    <property type="project" value="InterPro"/>
</dbReference>
<gene>
    <name evidence="4" type="ORF">H9789_01860</name>
</gene>
<dbReference type="InterPro" id="IPR002469">
    <property type="entry name" value="Peptidase_S9B_N"/>
</dbReference>
<keyword evidence="1" id="KW-0732">Signal</keyword>
<feature type="domain" description="Dipeptidylpeptidase IV N-terminal" evidence="3">
    <location>
        <begin position="95"/>
        <end position="445"/>
    </location>
</feature>
<evidence type="ECO:0000313" key="4">
    <source>
        <dbReference type="EMBL" id="MBU3852574.1"/>
    </source>
</evidence>
<dbReference type="EMBL" id="JAHLFU010000032">
    <property type="protein sequence ID" value="MBU3852574.1"/>
    <property type="molecule type" value="Genomic_DNA"/>
</dbReference>
<dbReference type="Pfam" id="PF00326">
    <property type="entry name" value="Peptidase_S9"/>
    <property type="match status" value="1"/>
</dbReference>
<dbReference type="InterPro" id="IPR029058">
    <property type="entry name" value="AB_hydrolase_fold"/>
</dbReference>
<dbReference type="AlphaFoldDB" id="A0A9E2P0A4"/>
<dbReference type="PANTHER" id="PTHR11731">
    <property type="entry name" value="PROTEASE FAMILY S9B,C DIPEPTIDYL-PEPTIDASE IV-RELATED"/>
    <property type="match status" value="1"/>
</dbReference>
<dbReference type="SUPFAM" id="SSF53474">
    <property type="entry name" value="alpha/beta-Hydrolases"/>
    <property type="match status" value="1"/>
</dbReference>
<dbReference type="GO" id="GO:0008239">
    <property type="term" value="F:dipeptidyl-peptidase activity"/>
    <property type="evidence" value="ECO:0007669"/>
    <property type="project" value="TreeGrafter"/>
</dbReference>
<sequence>MKKIARLLLLCLAVVGPVHAAKKLNLKDLCNGAYYAQRIYGVNPMNDGESYSQLSKDNKQILKYSFRTGEKTGVLFDVATAEDVKLDYIDGYIMSPDEKNILVRTQTRPIYRHSNTAVYYIYNVENRTLDPLSEGGPQQVPMFSRDGNMIAFVRENNLFLVKLLYNNSESQITKDGKFNEVINGIPDWVNEEEFSNDCSFDFNADNTMIAWVKYDESKVPLYSFPLFKGAAPAMDAYANYPGAYEYKYPIAGETNSTVSVYSFEIKTRVVRQMKLPLPADGYIPRIKFTNDPNKLAIYTLNRHQDNLEIYMANPRSTECKMVLRDKAPKYITEKAYSDVQFYGNYFVLQSERDGFNHLYLYNTNGSLIKQVTKGNFNVTSFYGYDEATGAFYYASNQDSPMRTAVYCTASNGKTTKLTPQLGQNSAIFSKNFKYFMNVYSNINTPFITSIYNNKGKQLKVLIDNKELNEKLAGLDLGKREFFSFKTSEGVELNGYMVKPADFDASKKYPVILFQYSGPGSQQVIDSWNAGNMGGTLYEQYMAGEGFIMVCVDGRGTGGRGRDFEQCTYLNLGNLESKDQVETALYLGSLPYVDKDNIGIWGWSFGGFNTLMSMSEGRPVFAAGVAVAPPTSWRFYDTVYTERFMRTPKENPTGYDCNPISRVGNLHGALLICHGMADDNVHFRNVAEYAEALVQADKPFMMLPYTNRNHGIYGGNTRNHLFTSISNFFIRELK</sequence>
<reference evidence="4" key="1">
    <citation type="journal article" date="2021" name="PeerJ">
        <title>Extensive microbial diversity within the chicken gut microbiome revealed by metagenomics and culture.</title>
        <authorList>
            <person name="Gilroy R."/>
            <person name="Ravi A."/>
            <person name="Getino M."/>
            <person name="Pursley I."/>
            <person name="Horton D.L."/>
            <person name="Alikhan N.F."/>
            <person name="Baker D."/>
            <person name="Gharbi K."/>
            <person name="Hall N."/>
            <person name="Watson M."/>
            <person name="Adriaenssens E.M."/>
            <person name="Foster-Nyarko E."/>
            <person name="Jarju S."/>
            <person name="Secka A."/>
            <person name="Antonio M."/>
            <person name="Oren A."/>
            <person name="Chaudhuri R.R."/>
            <person name="La Ragione R."/>
            <person name="Hildebrand F."/>
            <person name="Pallen M.J."/>
        </authorList>
    </citation>
    <scope>NUCLEOTIDE SEQUENCE</scope>
    <source>
        <strain evidence="4">G3-2149</strain>
    </source>
</reference>
<dbReference type="Proteomes" id="UP000823865">
    <property type="component" value="Unassembled WGS sequence"/>
</dbReference>
<name>A0A9E2P0A4_9BACT</name>
<feature type="domain" description="Peptidase S9 prolyl oligopeptidase catalytic" evidence="2">
    <location>
        <begin position="539"/>
        <end position="732"/>
    </location>
</feature>
<protein>
    <submittedName>
        <fullName evidence="4">S9 family peptidase</fullName>
    </submittedName>
</protein>
<dbReference type="GO" id="GO:0006508">
    <property type="term" value="P:proteolysis"/>
    <property type="evidence" value="ECO:0007669"/>
    <property type="project" value="InterPro"/>
</dbReference>
<dbReference type="PANTHER" id="PTHR11731:SF193">
    <property type="entry name" value="DIPEPTIDYL PEPTIDASE 9"/>
    <property type="match status" value="1"/>
</dbReference>
<evidence type="ECO:0000256" key="1">
    <source>
        <dbReference type="SAM" id="SignalP"/>
    </source>
</evidence>
<proteinExistence type="predicted"/>
<evidence type="ECO:0000259" key="2">
    <source>
        <dbReference type="Pfam" id="PF00326"/>
    </source>
</evidence>
<dbReference type="Gene3D" id="2.140.10.30">
    <property type="entry name" value="Dipeptidylpeptidase IV, N-terminal domain"/>
    <property type="match status" value="1"/>
</dbReference>
<accession>A0A9E2P0A4</accession>
<feature type="chain" id="PRO_5039194761" evidence="1">
    <location>
        <begin position="21"/>
        <end position="733"/>
    </location>
</feature>
<reference evidence="4" key="2">
    <citation type="submission" date="2021-04" db="EMBL/GenBank/DDBJ databases">
        <authorList>
            <person name="Gilroy R."/>
        </authorList>
    </citation>
    <scope>NUCLEOTIDE SEQUENCE</scope>
    <source>
        <strain evidence="4">G3-2149</strain>
    </source>
</reference>
<dbReference type="SUPFAM" id="SSF82171">
    <property type="entry name" value="DPP6 N-terminal domain-like"/>
    <property type="match status" value="1"/>
</dbReference>
<feature type="signal peptide" evidence="1">
    <location>
        <begin position="1"/>
        <end position="20"/>
    </location>
</feature>
<evidence type="ECO:0000259" key="3">
    <source>
        <dbReference type="Pfam" id="PF00930"/>
    </source>
</evidence>
<dbReference type="InterPro" id="IPR050278">
    <property type="entry name" value="Serine_Prot_S9B/DPPIV"/>
</dbReference>
<dbReference type="InterPro" id="IPR001375">
    <property type="entry name" value="Peptidase_S9_cat"/>
</dbReference>
<organism evidence="4 5">
    <name type="scientific">Candidatus Paraprevotella stercoravium</name>
    <dbReference type="NCBI Taxonomy" id="2838725"/>
    <lineage>
        <taxon>Bacteria</taxon>
        <taxon>Pseudomonadati</taxon>
        <taxon>Bacteroidota</taxon>
        <taxon>Bacteroidia</taxon>
        <taxon>Bacteroidales</taxon>
        <taxon>Prevotellaceae</taxon>
        <taxon>Paraprevotella</taxon>
    </lineage>
</organism>
<dbReference type="Gene3D" id="3.40.50.1820">
    <property type="entry name" value="alpha/beta hydrolase"/>
    <property type="match status" value="1"/>
</dbReference>